<reference evidence="12 13" key="1">
    <citation type="submission" date="2017-01" db="EMBL/GenBank/DDBJ databases">
        <title>Genome sequencing of Arcobacter sp. LPB0137.</title>
        <authorList>
            <person name="Lee G.-W."/>
            <person name="Yi H."/>
        </authorList>
    </citation>
    <scope>NUCLEOTIDE SEQUENCE [LARGE SCALE GENOMIC DNA]</scope>
    <source>
        <strain evidence="12 13">LPB0137</strain>
    </source>
</reference>
<evidence type="ECO:0000256" key="1">
    <source>
        <dbReference type="ARBA" id="ARBA00005594"/>
    </source>
</evidence>
<dbReference type="Pfam" id="PF09334">
    <property type="entry name" value="tRNA-synt_1g"/>
    <property type="match status" value="2"/>
</dbReference>
<dbReference type="PANTHER" id="PTHR43740:SF2">
    <property type="entry name" value="LEUCINE--TRNA LIGASE, MITOCHONDRIAL"/>
    <property type="match status" value="1"/>
</dbReference>
<dbReference type="Gene3D" id="3.10.20.590">
    <property type="match status" value="1"/>
</dbReference>
<comment type="similarity">
    <text evidence="1 8 9">Belongs to the class-I aminoacyl-tRNA synthetase family.</text>
</comment>
<dbReference type="GO" id="GO:0006429">
    <property type="term" value="P:leucyl-tRNA aminoacylation"/>
    <property type="evidence" value="ECO:0007669"/>
    <property type="project" value="UniProtKB-UniRule"/>
</dbReference>
<comment type="subcellular location">
    <subcellularLocation>
        <location evidence="8">Cytoplasm</location>
    </subcellularLocation>
</comment>
<dbReference type="GO" id="GO:0002161">
    <property type="term" value="F:aminoacyl-tRNA deacylase activity"/>
    <property type="evidence" value="ECO:0007669"/>
    <property type="project" value="InterPro"/>
</dbReference>
<dbReference type="Proteomes" id="UP000186074">
    <property type="component" value="Chromosome"/>
</dbReference>
<dbReference type="SUPFAM" id="SSF47323">
    <property type="entry name" value="Anticodon-binding domain of a subclass of class I aminoacyl-tRNA synthetases"/>
    <property type="match status" value="1"/>
</dbReference>
<organism evidence="12 13">
    <name type="scientific">Poseidonibacter parvus</name>
    <dbReference type="NCBI Taxonomy" id="1850254"/>
    <lineage>
        <taxon>Bacteria</taxon>
        <taxon>Pseudomonadati</taxon>
        <taxon>Campylobacterota</taxon>
        <taxon>Epsilonproteobacteria</taxon>
        <taxon>Campylobacterales</taxon>
        <taxon>Arcobacteraceae</taxon>
        <taxon>Poseidonibacter</taxon>
    </lineage>
</organism>
<dbReference type="InterPro" id="IPR015413">
    <property type="entry name" value="Methionyl/Leucyl_tRNA_Synth"/>
</dbReference>
<dbReference type="SUPFAM" id="SSF50677">
    <property type="entry name" value="ValRS/IleRS/LeuRS editing domain"/>
    <property type="match status" value="1"/>
</dbReference>
<dbReference type="EMBL" id="CP019070">
    <property type="protein sequence ID" value="APW64861.1"/>
    <property type="molecule type" value="Genomic_DNA"/>
</dbReference>
<keyword evidence="7 8" id="KW-0030">Aminoacyl-tRNA synthetase</keyword>
<dbReference type="InterPro" id="IPR009080">
    <property type="entry name" value="tRNAsynth_Ia_anticodon-bd"/>
</dbReference>
<keyword evidence="2 8" id="KW-0963">Cytoplasm</keyword>
<evidence type="ECO:0000259" key="11">
    <source>
        <dbReference type="Pfam" id="PF13603"/>
    </source>
</evidence>
<evidence type="ECO:0000256" key="9">
    <source>
        <dbReference type="RuleBase" id="RU363039"/>
    </source>
</evidence>
<comment type="catalytic activity">
    <reaction evidence="8">
        <text>tRNA(Leu) + L-leucine + ATP = L-leucyl-tRNA(Leu) + AMP + diphosphate</text>
        <dbReference type="Rhea" id="RHEA:11688"/>
        <dbReference type="Rhea" id="RHEA-COMP:9613"/>
        <dbReference type="Rhea" id="RHEA-COMP:9622"/>
        <dbReference type="ChEBI" id="CHEBI:30616"/>
        <dbReference type="ChEBI" id="CHEBI:33019"/>
        <dbReference type="ChEBI" id="CHEBI:57427"/>
        <dbReference type="ChEBI" id="CHEBI:78442"/>
        <dbReference type="ChEBI" id="CHEBI:78494"/>
        <dbReference type="ChEBI" id="CHEBI:456215"/>
        <dbReference type="EC" id="6.1.1.4"/>
    </reaction>
</comment>
<evidence type="ECO:0000256" key="7">
    <source>
        <dbReference type="ARBA" id="ARBA00023146"/>
    </source>
</evidence>
<dbReference type="InterPro" id="IPR001412">
    <property type="entry name" value="aa-tRNA-synth_I_CS"/>
</dbReference>
<dbReference type="PROSITE" id="PS00178">
    <property type="entry name" value="AA_TRNA_LIGASE_I"/>
    <property type="match status" value="1"/>
</dbReference>
<keyword evidence="3 8" id="KW-0436">Ligase</keyword>
<evidence type="ECO:0000313" key="13">
    <source>
        <dbReference type="Proteomes" id="UP000186074"/>
    </source>
</evidence>
<sequence>MEYSAKAIEDKWQKFWSENKSFEPEDDKSKEKKYILSMFPYPSGRIHMGHVRNYCLGDAFARHFRKSDFNVLHPIGWDSFGMPAENAAIKHKSHPKKWTYENIDYMKDELKGLGLSFSETREFATSDELYTKWEQEFIIKMYEEELLYRKSTTVNWCEPCHTVLANEQVEEGCCWRCDTPVEQKEMPGYYIGITKYAQELLDDLDGLKDTWPSQVLTMQENWIGRSEGLEFKFELSIDAKNKLNRSFSKYLVFTTRPDTIYGISYSALAPEHPIVKYILEHKLLPEKKLQAIKDMQKVSERDRATQNKAGVSLEIDVMHPLTGETIPVWVANFVLASYGGGAVMAVPAHDQRDFEFAKQYDLPIKQVIVGSDGLIENQTEAYVFEGELINSESFTGLKNTKAKKAITYHFEQNSLGIKKVNFKLRDWGISRQRYWGAPIPFVHCDSCGLVPEKSENLPIALPEDVEITGEGNPLDTHPTWKYTSCPKCGKDATRETDTLDTFVQSSWYFLRYATNPKKWNEEGISKEDSDYWMDVDQYIGGIEHAILHLLYARFFTKALNSLGYTNSKEPFKKLLTQGMVLKDGAKMSKSKGNVVDPDLIVKNYGADTARLFMMFAAPPTKELEWNDSAVEGAFRFIKKFFERASNVTQVGVDGFKNINHNDLSKDEKNARKKVYEALQKSNEVFNKTYTFNTLIASSMEALNALSSQKNELVWTEGYYILSNILEPIIPHACWEISNSLFKKENFNNTLEVKEEVFQMDSINLAVTINGKKRCEIEVEPNASKEDILALAKENSQKWIEGKEIIKEIVVPNKLVNLVIKG</sequence>
<gene>
    <name evidence="8" type="primary">leuS</name>
    <name evidence="12" type="ORF">LPB137_02865</name>
</gene>
<evidence type="ECO:0000256" key="6">
    <source>
        <dbReference type="ARBA" id="ARBA00022917"/>
    </source>
</evidence>
<accession>A0A1P8KJY6</accession>
<evidence type="ECO:0000256" key="3">
    <source>
        <dbReference type="ARBA" id="ARBA00022598"/>
    </source>
</evidence>
<keyword evidence="6 8" id="KW-0648">Protein biosynthesis</keyword>
<dbReference type="FunFam" id="1.10.730.10:FF:000002">
    <property type="entry name" value="Leucine--tRNA ligase"/>
    <property type="match status" value="1"/>
</dbReference>
<keyword evidence="4 8" id="KW-0547">Nucleotide-binding</keyword>
<feature type="domain" description="Methionyl/Leucyl tRNA synthetase" evidence="10">
    <location>
        <begin position="34"/>
        <end position="178"/>
    </location>
</feature>
<proteinExistence type="inferred from homology"/>
<dbReference type="PANTHER" id="PTHR43740">
    <property type="entry name" value="LEUCYL-TRNA SYNTHETASE"/>
    <property type="match status" value="1"/>
</dbReference>
<dbReference type="GO" id="GO:0005524">
    <property type="term" value="F:ATP binding"/>
    <property type="evidence" value="ECO:0007669"/>
    <property type="project" value="UniProtKB-UniRule"/>
</dbReference>
<dbReference type="Pfam" id="PF13603">
    <property type="entry name" value="tRNA-synt_1_2"/>
    <property type="match status" value="1"/>
</dbReference>
<dbReference type="PRINTS" id="PR00985">
    <property type="entry name" value="TRNASYNTHLEU"/>
</dbReference>
<dbReference type="HAMAP" id="MF_00049_B">
    <property type="entry name" value="Leu_tRNA_synth_B"/>
    <property type="match status" value="1"/>
</dbReference>
<name>A0A1P8KJY6_9BACT</name>
<evidence type="ECO:0000313" key="12">
    <source>
        <dbReference type="EMBL" id="APW64861.1"/>
    </source>
</evidence>
<evidence type="ECO:0000256" key="8">
    <source>
        <dbReference type="HAMAP-Rule" id="MF_00049"/>
    </source>
</evidence>
<dbReference type="InterPro" id="IPR014729">
    <property type="entry name" value="Rossmann-like_a/b/a_fold"/>
</dbReference>
<dbReference type="NCBIfam" id="TIGR00396">
    <property type="entry name" value="leuS_bact"/>
    <property type="match status" value="1"/>
</dbReference>
<evidence type="ECO:0000259" key="10">
    <source>
        <dbReference type="Pfam" id="PF09334"/>
    </source>
</evidence>
<dbReference type="FunFam" id="3.40.50.620:FF:000003">
    <property type="entry name" value="Leucine--tRNA ligase"/>
    <property type="match status" value="1"/>
</dbReference>
<dbReference type="EC" id="6.1.1.4" evidence="8"/>
<dbReference type="InterPro" id="IPR025709">
    <property type="entry name" value="Leu_tRNA-synth_edit"/>
</dbReference>
<dbReference type="STRING" id="1850254.LPB137_02865"/>
<feature type="binding site" evidence="8">
    <location>
        <position position="589"/>
    </location>
    <ligand>
        <name>ATP</name>
        <dbReference type="ChEBI" id="CHEBI:30616"/>
    </ligand>
</feature>
<dbReference type="CDD" id="cd00812">
    <property type="entry name" value="LeuRS_core"/>
    <property type="match status" value="1"/>
</dbReference>
<dbReference type="Gene3D" id="1.10.730.10">
    <property type="entry name" value="Isoleucyl-tRNA Synthetase, Domain 1"/>
    <property type="match status" value="2"/>
</dbReference>
<dbReference type="GO" id="GO:0005829">
    <property type="term" value="C:cytosol"/>
    <property type="evidence" value="ECO:0007669"/>
    <property type="project" value="TreeGrafter"/>
</dbReference>
<feature type="short sequence motif" description="'KMSKS' region" evidence="8">
    <location>
        <begin position="586"/>
        <end position="590"/>
    </location>
</feature>
<keyword evidence="13" id="KW-1185">Reference proteome</keyword>
<feature type="short sequence motif" description="'HIGH' region" evidence="8">
    <location>
        <begin position="40"/>
        <end position="50"/>
    </location>
</feature>
<dbReference type="InterPro" id="IPR002302">
    <property type="entry name" value="Leu-tRNA-ligase"/>
</dbReference>
<dbReference type="SUPFAM" id="SSF52374">
    <property type="entry name" value="Nucleotidylyl transferase"/>
    <property type="match status" value="1"/>
</dbReference>
<dbReference type="InterPro" id="IPR009008">
    <property type="entry name" value="Val/Leu/Ile-tRNA-synth_edit"/>
</dbReference>
<evidence type="ECO:0000256" key="4">
    <source>
        <dbReference type="ARBA" id="ARBA00022741"/>
    </source>
</evidence>
<dbReference type="RefSeq" id="WP_076084142.1">
    <property type="nucleotide sequence ID" value="NZ_CP019070.1"/>
</dbReference>
<dbReference type="GO" id="GO:0004823">
    <property type="term" value="F:leucine-tRNA ligase activity"/>
    <property type="evidence" value="ECO:0007669"/>
    <property type="project" value="UniProtKB-UniRule"/>
</dbReference>
<keyword evidence="5 8" id="KW-0067">ATP-binding</keyword>
<dbReference type="AlphaFoldDB" id="A0A1P8KJY6"/>
<protein>
    <recommendedName>
        <fullName evidence="8">Leucine--tRNA ligase</fullName>
        <ecNumber evidence="8">6.1.1.4</ecNumber>
    </recommendedName>
    <alternativeName>
        <fullName evidence="8">Leucyl-tRNA synthetase</fullName>
        <shortName evidence="8">LeuRS</shortName>
    </alternativeName>
</protein>
<feature type="domain" description="Methionyl/Leucyl tRNA synthetase" evidence="10">
    <location>
        <begin position="512"/>
        <end position="629"/>
    </location>
</feature>
<feature type="domain" description="Leucyl-tRNA synthetase editing" evidence="11">
    <location>
        <begin position="220"/>
        <end position="410"/>
    </location>
</feature>
<dbReference type="OrthoDB" id="9810365at2"/>
<dbReference type="KEGG" id="alp:LPB137_02865"/>
<dbReference type="Gene3D" id="3.40.50.620">
    <property type="entry name" value="HUPs"/>
    <property type="match status" value="2"/>
</dbReference>
<evidence type="ECO:0000256" key="5">
    <source>
        <dbReference type="ARBA" id="ARBA00022840"/>
    </source>
</evidence>
<evidence type="ECO:0000256" key="2">
    <source>
        <dbReference type="ARBA" id="ARBA00022490"/>
    </source>
</evidence>